<name>A0AAE0GYS9_9CHLO</name>
<feature type="region of interest" description="Disordered" evidence="1">
    <location>
        <begin position="1"/>
        <end position="91"/>
    </location>
</feature>
<evidence type="ECO:0000313" key="3">
    <source>
        <dbReference type="Proteomes" id="UP001190700"/>
    </source>
</evidence>
<dbReference type="AlphaFoldDB" id="A0AAE0GYS9"/>
<evidence type="ECO:0000256" key="1">
    <source>
        <dbReference type="SAM" id="MobiDB-lite"/>
    </source>
</evidence>
<keyword evidence="3" id="KW-1185">Reference proteome</keyword>
<organism evidence="2 3">
    <name type="scientific">Cymbomonas tetramitiformis</name>
    <dbReference type="NCBI Taxonomy" id="36881"/>
    <lineage>
        <taxon>Eukaryota</taxon>
        <taxon>Viridiplantae</taxon>
        <taxon>Chlorophyta</taxon>
        <taxon>Pyramimonadophyceae</taxon>
        <taxon>Pyramimonadales</taxon>
        <taxon>Pyramimonadaceae</taxon>
        <taxon>Cymbomonas</taxon>
    </lineage>
</organism>
<reference evidence="2 3" key="1">
    <citation type="journal article" date="2015" name="Genome Biol. Evol.">
        <title>Comparative Genomics of a Bacterivorous Green Alga Reveals Evolutionary Causalities and Consequences of Phago-Mixotrophic Mode of Nutrition.</title>
        <authorList>
            <person name="Burns J.A."/>
            <person name="Paasch A."/>
            <person name="Narechania A."/>
            <person name="Kim E."/>
        </authorList>
    </citation>
    <scope>NUCLEOTIDE SEQUENCE [LARGE SCALE GENOMIC DNA]</scope>
    <source>
        <strain evidence="2 3">PLY_AMNH</strain>
    </source>
</reference>
<comment type="caution">
    <text evidence="2">The sequence shown here is derived from an EMBL/GenBank/DDBJ whole genome shotgun (WGS) entry which is preliminary data.</text>
</comment>
<dbReference type="Proteomes" id="UP001190700">
    <property type="component" value="Unassembled WGS sequence"/>
</dbReference>
<feature type="compositionally biased region" description="Basic and acidic residues" evidence="1">
    <location>
        <begin position="1"/>
        <end position="22"/>
    </location>
</feature>
<feature type="compositionally biased region" description="Basic and acidic residues" evidence="1">
    <location>
        <begin position="54"/>
        <end position="74"/>
    </location>
</feature>
<protein>
    <submittedName>
        <fullName evidence="2">Uncharacterized protein</fullName>
    </submittedName>
</protein>
<evidence type="ECO:0000313" key="2">
    <source>
        <dbReference type="EMBL" id="KAK3286870.1"/>
    </source>
</evidence>
<proteinExistence type="predicted"/>
<dbReference type="EMBL" id="LGRX02001102">
    <property type="protein sequence ID" value="KAK3286870.1"/>
    <property type="molecule type" value="Genomic_DNA"/>
</dbReference>
<sequence>MPAKPEVDHEPEPEKPARELTVKGKGKRNADPDPDTEEAPAPKVSRSVAKKQQRLKEKDEKLVDSEEFKKFEKLEESEESDSDPEPTTDDECDEQVIDCMMYHAKHKIWADLLSKRMQRKTKLKPNVVFRDFQQDPAIEELLKAHLKSLRTAMDAFMKRVASGGINPKTLREWDHAGE</sequence>
<accession>A0AAE0GYS9</accession>
<gene>
    <name evidence="2" type="ORF">CYMTET_5586</name>
</gene>
<feature type="compositionally biased region" description="Acidic residues" evidence="1">
    <location>
        <begin position="75"/>
        <end position="91"/>
    </location>
</feature>